<evidence type="ECO:0000256" key="2">
    <source>
        <dbReference type="ARBA" id="ARBA00022491"/>
    </source>
</evidence>
<keyword evidence="5" id="KW-0804">Transcription</keyword>
<dbReference type="GO" id="GO:0003677">
    <property type="term" value="F:DNA binding"/>
    <property type="evidence" value="ECO:0007669"/>
    <property type="project" value="UniProtKB-KW"/>
</dbReference>
<dbReference type="Pfam" id="PF00455">
    <property type="entry name" value="DeoRC"/>
    <property type="match status" value="1"/>
</dbReference>
<dbReference type="PANTHER" id="PTHR30363">
    <property type="entry name" value="HTH-TYPE TRANSCRIPTIONAL REGULATOR SRLR-RELATED"/>
    <property type="match status" value="1"/>
</dbReference>
<dbReference type="PROSITE" id="PS00894">
    <property type="entry name" value="HTH_DEOR_1"/>
    <property type="match status" value="1"/>
</dbReference>
<dbReference type="InterPro" id="IPR018356">
    <property type="entry name" value="Tscrpt_reg_HTH_DeoR_CS"/>
</dbReference>
<evidence type="ECO:0000256" key="5">
    <source>
        <dbReference type="ARBA" id="ARBA00023163"/>
    </source>
</evidence>
<evidence type="ECO:0000256" key="3">
    <source>
        <dbReference type="ARBA" id="ARBA00023015"/>
    </source>
</evidence>
<dbReference type="InterPro" id="IPR036388">
    <property type="entry name" value="WH-like_DNA-bd_sf"/>
</dbReference>
<dbReference type="OrthoDB" id="9798651at2"/>
<feature type="domain" description="HTH deoR-type" evidence="7">
    <location>
        <begin position="7"/>
        <end position="62"/>
    </location>
</feature>
<dbReference type="AlphaFoldDB" id="A0A347ZQT1"/>
<evidence type="ECO:0000256" key="1">
    <source>
        <dbReference type="ARBA" id="ARBA00021390"/>
    </source>
</evidence>
<dbReference type="SMART" id="SM00420">
    <property type="entry name" value="HTH_DEOR"/>
    <property type="match status" value="1"/>
</dbReference>
<comment type="caution">
    <text evidence="8">The sequence shown here is derived from an EMBL/GenBank/DDBJ whole genome shotgun (WGS) entry which is preliminary data.</text>
</comment>
<organism evidence="8 9">
    <name type="scientific">Pelolinea submarina</name>
    <dbReference type="NCBI Taxonomy" id="913107"/>
    <lineage>
        <taxon>Bacteria</taxon>
        <taxon>Bacillati</taxon>
        <taxon>Chloroflexota</taxon>
        <taxon>Anaerolineae</taxon>
        <taxon>Anaerolineales</taxon>
        <taxon>Anaerolineaceae</taxon>
        <taxon>Pelolinea</taxon>
    </lineage>
</organism>
<dbReference type="InterPro" id="IPR014036">
    <property type="entry name" value="DeoR-like_C"/>
</dbReference>
<dbReference type="RefSeq" id="WP_116224898.1">
    <property type="nucleotide sequence ID" value="NZ_AP018437.1"/>
</dbReference>
<dbReference type="InterPro" id="IPR037171">
    <property type="entry name" value="NagB/RpiA_transferase-like"/>
</dbReference>
<dbReference type="InterPro" id="IPR050313">
    <property type="entry name" value="Carb_Metab_HTH_regulators"/>
</dbReference>
<keyword evidence="3" id="KW-0805">Transcription regulation</keyword>
<proteinExistence type="predicted"/>
<dbReference type="GO" id="GO:0003700">
    <property type="term" value="F:DNA-binding transcription factor activity"/>
    <property type="evidence" value="ECO:0007669"/>
    <property type="project" value="InterPro"/>
</dbReference>
<dbReference type="InterPro" id="IPR001034">
    <property type="entry name" value="DeoR_HTH"/>
</dbReference>
<evidence type="ECO:0000313" key="8">
    <source>
        <dbReference type="EMBL" id="REG11782.1"/>
    </source>
</evidence>
<reference evidence="8 9" key="1">
    <citation type="submission" date="2018-08" db="EMBL/GenBank/DDBJ databases">
        <title>Genomic Encyclopedia of Type Strains, Phase IV (KMG-IV): sequencing the most valuable type-strain genomes for metagenomic binning, comparative biology and taxonomic classification.</title>
        <authorList>
            <person name="Goeker M."/>
        </authorList>
    </citation>
    <scope>NUCLEOTIDE SEQUENCE [LARGE SCALE GENOMIC DNA]</scope>
    <source>
        <strain evidence="8 9">DSM 23923</strain>
    </source>
</reference>
<keyword evidence="2" id="KW-0678">Repressor</keyword>
<dbReference type="EMBL" id="QUMS01000001">
    <property type="protein sequence ID" value="REG11782.1"/>
    <property type="molecule type" value="Genomic_DNA"/>
</dbReference>
<protein>
    <recommendedName>
        <fullName evidence="1">Lactose phosphotransferase system repressor</fullName>
    </recommendedName>
</protein>
<dbReference type="Gene3D" id="1.10.10.10">
    <property type="entry name" value="Winged helix-like DNA-binding domain superfamily/Winged helix DNA-binding domain"/>
    <property type="match status" value="1"/>
</dbReference>
<evidence type="ECO:0000313" key="9">
    <source>
        <dbReference type="Proteomes" id="UP000256388"/>
    </source>
</evidence>
<dbReference type="PROSITE" id="PS51000">
    <property type="entry name" value="HTH_DEOR_2"/>
    <property type="match status" value="1"/>
</dbReference>
<evidence type="ECO:0000259" key="7">
    <source>
        <dbReference type="PROSITE" id="PS51000"/>
    </source>
</evidence>
<accession>A0A347ZQT1</accession>
<keyword evidence="9" id="KW-1185">Reference proteome</keyword>
<gene>
    <name evidence="8" type="ORF">DFR64_1675</name>
</gene>
<evidence type="ECO:0000256" key="4">
    <source>
        <dbReference type="ARBA" id="ARBA00023125"/>
    </source>
</evidence>
<dbReference type="SMART" id="SM01134">
    <property type="entry name" value="DeoRC"/>
    <property type="match status" value="1"/>
</dbReference>
<sequence length="255" mass="27674">MAVIDLPQERREMMLRELRRKGKLVAAELSAEYGVSEDTIRRDLGELASAGLLKRVHGGALPLTPSNMPYYERDKCKQAVKNELAIAASQLVKDDQLILIGGGTTTAEIARNLPINLRATVVTTSPLIALYLAEYAHIEIIMVGGRINKRELVTSDAEATAKIRCFQADLCFLGVCGVHPEVGITSTLYEEVDLVRALIEQSGEVVATVTADKLGAIAPYVVASADNITHIITEKQVPQENLAPYRALGIEVIQA</sequence>
<dbReference type="SUPFAM" id="SSF100950">
    <property type="entry name" value="NagB/RpiA/CoA transferase-like"/>
    <property type="match status" value="1"/>
</dbReference>
<dbReference type="PRINTS" id="PR00037">
    <property type="entry name" value="HTHLACR"/>
</dbReference>
<dbReference type="SUPFAM" id="SSF46785">
    <property type="entry name" value="Winged helix' DNA-binding domain"/>
    <property type="match status" value="1"/>
</dbReference>
<keyword evidence="4" id="KW-0238">DNA-binding</keyword>
<comment type="function">
    <text evidence="6">Repressor of the lactose catabolism operon. Galactose-6-phosphate is the inducer.</text>
</comment>
<name>A0A347ZQT1_9CHLR</name>
<dbReference type="Proteomes" id="UP000256388">
    <property type="component" value="Unassembled WGS sequence"/>
</dbReference>
<dbReference type="InterPro" id="IPR036390">
    <property type="entry name" value="WH_DNA-bd_sf"/>
</dbReference>
<dbReference type="PANTHER" id="PTHR30363:SF4">
    <property type="entry name" value="GLYCEROL-3-PHOSPHATE REGULON REPRESSOR"/>
    <property type="match status" value="1"/>
</dbReference>
<evidence type="ECO:0000256" key="6">
    <source>
        <dbReference type="ARBA" id="ARBA00024937"/>
    </source>
</evidence>
<dbReference type="Pfam" id="PF08220">
    <property type="entry name" value="HTH_DeoR"/>
    <property type="match status" value="1"/>
</dbReference>